<organism evidence="2 3">
    <name type="scientific">Halobacillus naozhouensis</name>
    <dbReference type="NCBI Taxonomy" id="554880"/>
    <lineage>
        <taxon>Bacteria</taxon>
        <taxon>Bacillati</taxon>
        <taxon>Bacillota</taxon>
        <taxon>Bacilli</taxon>
        <taxon>Bacillales</taxon>
        <taxon>Bacillaceae</taxon>
        <taxon>Halobacillus</taxon>
    </lineage>
</organism>
<dbReference type="Pfam" id="PF18674">
    <property type="entry name" value="TarS_C1"/>
    <property type="match status" value="1"/>
</dbReference>
<accession>A0ABY8IVJ2</accession>
<dbReference type="RefSeq" id="WP_283075814.1">
    <property type="nucleotide sequence ID" value="NZ_CP121671.1"/>
</dbReference>
<name>A0ABY8IVJ2_9BACI</name>
<dbReference type="PANTHER" id="PTHR37316:SF3">
    <property type="entry name" value="TEICHOIC ACID GLYCEROL-PHOSPHATE TRANSFERASE"/>
    <property type="match status" value="1"/>
</dbReference>
<evidence type="ECO:0000259" key="1">
    <source>
        <dbReference type="Pfam" id="PF18674"/>
    </source>
</evidence>
<keyword evidence="3" id="KW-1185">Reference proteome</keyword>
<dbReference type="Proteomes" id="UP001221597">
    <property type="component" value="Chromosome"/>
</dbReference>
<evidence type="ECO:0000313" key="2">
    <source>
        <dbReference type="EMBL" id="WFT73807.1"/>
    </source>
</evidence>
<sequence>MITAQVEKIDSKNEAMIITARISSSRALSSYGKIILKGRRNLTEFTSDNICLEVAKEKTNKNLVYLVKGSLDYSSLNNGELLPEDIYDLYLIVDNGSYTELRLGNPTFNGRYLKKDGSYSKHSEVMLLNAYYTFKKSNLSIEVVRYPASIYRYYKWVIRLSFLIRIWLYPKNIWIVGEQPYKAQDTGVSFFKYVRDKYPSKNIFYIMDIESAEYEKVKELGNIISYKSRKHILYVIGARRIISSHHPEYLYPNKTEKFKRKVKGTKIFLQHGVMGTKNMSSNYGKKAYNFNIDEFLVSSDLEKGIVVNDLGYDSRQVHITGLSRFDTLLNKKKNNIKRQILIIPTWRDWITTSVNFTDSEYFQEYKNLLESKELHELAIKYEFDIVFCLHPNMQLYSHHFIAQPSVRVISLGEVNVQDLIKESALMVTDYSSVGFDFSFLNKPVIYYQFDQGRFLGKKGSHLNLDRDLPGKICFTNQGVLELIEKYAKMDFGVEDEFVQRSRKFIKYKDTSSNRRIYNVVKNAKKSSYFSNNSLVFIIINKSLQKLRRKIRR</sequence>
<dbReference type="InterPro" id="IPR043148">
    <property type="entry name" value="TagF_C"/>
</dbReference>
<evidence type="ECO:0000313" key="3">
    <source>
        <dbReference type="Proteomes" id="UP001221597"/>
    </source>
</evidence>
<dbReference type="Pfam" id="PF04464">
    <property type="entry name" value="Glyphos_transf"/>
    <property type="match status" value="1"/>
</dbReference>
<dbReference type="EMBL" id="CP121671">
    <property type="protein sequence ID" value="WFT73807.1"/>
    <property type="molecule type" value="Genomic_DNA"/>
</dbReference>
<proteinExistence type="predicted"/>
<gene>
    <name evidence="2" type="ORF">P9989_15730</name>
</gene>
<reference evidence="2 3" key="1">
    <citation type="submission" date="2023-04" db="EMBL/GenBank/DDBJ databases">
        <title>Genome sequence of Halobacillus naozhouensis KACC 21980.</title>
        <authorList>
            <person name="Kim S."/>
            <person name="Heo J."/>
            <person name="Kwon S.-W."/>
        </authorList>
    </citation>
    <scope>NUCLEOTIDE SEQUENCE [LARGE SCALE GENOMIC DNA]</scope>
    <source>
        <strain evidence="2 3">KCTC 13234</strain>
    </source>
</reference>
<dbReference type="PANTHER" id="PTHR37316">
    <property type="entry name" value="TEICHOIC ACID GLYCEROL-PHOSPHATE PRIMASE"/>
    <property type="match status" value="1"/>
</dbReference>
<feature type="domain" description="TarS C-terminal" evidence="1">
    <location>
        <begin position="5"/>
        <end position="143"/>
    </location>
</feature>
<dbReference type="InterPro" id="IPR041038">
    <property type="entry name" value="TarS_C1"/>
</dbReference>
<protein>
    <submittedName>
        <fullName evidence="2">CDP-glycerol glycerophosphotransferase family protein</fullName>
    </submittedName>
</protein>
<dbReference type="InterPro" id="IPR051612">
    <property type="entry name" value="Teichoic_Acid_Biosynth"/>
</dbReference>
<dbReference type="SUPFAM" id="SSF53756">
    <property type="entry name" value="UDP-Glycosyltransferase/glycogen phosphorylase"/>
    <property type="match status" value="1"/>
</dbReference>
<dbReference type="Gene3D" id="3.40.50.12580">
    <property type="match status" value="1"/>
</dbReference>
<dbReference type="InterPro" id="IPR007554">
    <property type="entry name" value="Glycerophosphate_synth"/>
</dbReference>